<reference evidence="2" key="1">
    <citation type="journal article" date="2023" name="G3 (Bethesda)">
        <title>Whole genome assemblies of Zophobas morio and Tenebrio molitor.</title>
        <authorList>
            <person name="Kaur S."/>
            <person name="Stinson S.A."/>
            <person name="diCenzo G.C."/>
        </authorList>
    </citation>
    <scope>NUCLEOTIDE SEQUENCE</scope>
    <source>
        <strain evidence="2">QUZm001</strain>
    </source>
</reference>
<evidence type="ECO:0000313" key="3">
    <source>
        <dbReference type="Proteomes" id="UP001168821"/>
    </source>
</evidence>
<dbReference type="EMBL" id="JALNTZ010000003">
    <property type="protein sequence ID" value="KAJ3658499.1"/>
    <property type="molecule type" value="Genomic_DNA"/>
</dbReference>
<feature type="chain" id="PRO_5041465739" evidence="1">
    <location>
        <begin position="20"/>
        <end position="182"/>
    </location>
</feature>
<proteinExistence type="predicted"/>
<gene>
    <name evidence="2" type="ORF">Zmor_010234</name>
</gene>
<dbReference type="AlphaFoldDB" id="A0AA38IS62"/>
<dbReference type="Proteomes" id="UP001168821">
    <property type="component" value="Unassembled WGS sequence"/>
</dbReference>
<sequence length="182" mass="20194">MKVLASVIAVSCLFIVVICQTTTTISPPTTPASDGSNLNPDWSYCMEFTWVGPAYDNFTRFNRTCADYLDETRATGIPCSPPIVITEDGTPPDIDYLFRHHKTSVLCKRTPNQVCATYTYRFDGIVSNSTYMCTKVQEFGGGAITSGCYTQNIRGYDVEVCVCKSTKGHTYKPCNHKLVDYS</sequence>
<comment type="caution">
    <text evidence="2">The sequence shown here is derived from an EMBL/GenBank/DDBJ whole genome shotgun (WGS) entry which is preliminary data.</text>
</comment>
<name>A0AA38IS62_9CUCU</name>
<keyword evidence="1" id="KW-0732">Signal</keyword>
<accession>A0AA38IS62</accession>
<evidence type="ECO:0000313" key="2">
    <source>
        <dbReference type="EMBL" id="KAJ3658499.1"/>
    </source>
</evidence>
<protein>
    <submittedName>
        <fullName evidence="2">Uncharacterized protein</fullName>
    </submittedName>
</protein>
<feature type="signal peptide" evidence="1">
    <location>
        <begin position="1"/>
        <end position="19"/>
    </location>
</feature>
<keyword evidence="3" id="KW-1185">Reference proteome</keyword>
<organism evidence="2 3">
    <name type="scientific">Zophobas morio</name>
    <dbReference type="NCBI Taxonomy" id="2755281"/>
    <lineage>
        <taxon>Eukaryota</taxon>
        <taxon>Metazoa</taxon>
        <taxon>Ecdysozoa</taxon>
        <taxon>Arthropoda</taxon>
        <taxon>Hexapoda</taxon>
        <taxon>Insecta</taxon>
        <taxon>Pterygota</taxon>
        <taxon>Neoptera</taxon>
        <taxon>Endopterygota</taxon>
        <taxon>Coleoptera</taxon>
        <taxon>Polyphaga</taxon>
        <taxon>Cucujiformia</taxon>
        <taxon>Tenebrionidae</taxon>
        <taxon>Zophobas</taxon>
    </lineage>
</organism>
<evidence type="ECO:0000256" key="1">
    <source>
        <dbReference type="SAM" id="SignalP"/>
    </source>
</evidence>